<dbReference type="AlphaFoldDB" id="A0A2S7WRQ1"/>
<sequence>MDYKIKYTKESISELNKAFTFYRSKELDLGQRFKKSFQKIKLELKENPKLFKQVENNHRRAILSSSFPFTVHYLVNEKTRIVKIIGVFHQSRNLELVKEKIKIRKIHELKHEMKMKNRMKELEKTRKRKELEKGKGIDRSRFRSR</sequence>
<protein>
    <recommendedName>
        <fullName evidence="5">Plasmid stabilization protein</fullName>
    </recommendedName>
</protein>
<evidence type="ECO:0008006" key="5">
    <source>
        <dbReference type="Google" id="ProtNLM"/>
    </source>
</evidence>
<feature type="region of interest" description="Disordered" evidence="2">
    <location>
        <begin position="118"/>
        <end position="145"/>
    </location>
</feature>
<keyword evidence="1" id="KW-1277">Toxin-antitoxin system</keyword>
<dbReference type="EMBL" id="MSCN01000001">
    <property type="protein sequence ID" value="PQJ80277.1"/>
    <property type="molecule type" value="Genomic_DNA"/>
</dbReference>
<dbReference type="InterPro" id="IPR035093">
    <property type="entry name" value="RelE/ParE_toxin_dom_sf"/>
</dbReference>
<dbReference type="InterPro" id="IPR007712">
    <property type="entry name" value="RelE/ParE_toxin"/>
</dbReference>
<dbReference type="RefSeq" id="WP_105016872.1">
    <property type="nucleotide sequence ID" value="NZ_MSCN01000001.1"/>
</dbReference>
<evidence type="ECO:0000256" key="2">
    <source>
        <dbReference type="SAM" id="MobiDB-lite"/>
    </source>
</evidence>
<dbReference type="Proteomes" id="UP000238882">
    <property type="component" value="Unassembled WGS sequence"/>
</dbReference>
<comment type="caution">
    <text evidence="3">The sequence shown here is derived from an EMBL/GenBank/DDBJ whole genome shotgun (WGS) entry which is preliminary data.</text>
</comment>
<proteinExistence type="predicted"/>
<accession>A0A2S7WRQ1</accession>
<dbReference type="Gene3D" id="3.30.2310.20">
    <property type="entry name" value="RelE-like"/>
    <property type="match status" value="1"/>
</dbReference>
<gene>
    <name evidence="3" type="ORF">BTO18_14295</name>
</gene>
<dbReference type="Pfam" id="PF05016">
    <property type="entry name" value="ParE_toxin"/>
    <property type="match status" value="1"/>
</dbReference>
<organism evidence="3 4">
    <name type="scientific">Polaribacter porphyrae</name>
    <dbReference type="NCBI Taxonomy" id="1137780"/>
    <lineage>
        <taxon>Bacteria</taxon>
        <taxon>Pseudomonadati</taxon>
        <taxon>Bacteroidota</taxon>
        <taxon>Flavobacteriia</taxon>
        <taxon>Flavobacteriales</taxon>
        <taxon>Flavobacteriaceae</taxon>
    </lineage>
</organism>
<name>A0A2S7WRQ1_9FLAO</name>
<evidence type="ECO:0000256" key="1">
    <source>
        <dbReference type="ARBA" id="ARBA00022649"/>
    </source>
</evidence>
<evidence type="ECO:0000313" key="4">
    <source>
        <dbReference type="Proteomes" id="UP000238882"/>
    </source>
</evidence>
<reference evidence="3 4" key="1">
    <citation type="submission" date="2016-12" db="EMBL/GenBank/DDBJ databases">
        <title>Trade-off between light-utilization and light-protection in marine flavobacteria.</title>
        <authorList>
            <person name="Kumagai Y."/>
            <person name="Yoshizawa S."/>
            <person name="Kogure K."/>
            <person name="Iwasaki W."/>
        </authorList>
    </citation>
    <scope>NUCLEOTIDE SEQUENCE [LARGE SCALE GENOMIC DNA]</scope>
    <source>
        <strain evidence="3 4">NBRC 108759</strain>
    </source>
</reference>
<dbReference type="OrthoDB" id="595476at2"/>
<keyword evidence="4" id="KW-1185">Reference proteome</keyword>
<evidence type="ECO:0000313" key="3">
    <source>
        <dbReference type="EMBL" id="PQJ80277.1"/>
    </source>
</evidence>